<feature type="domain" description="Flagellar hook-length control protein-like C-terminal" evidence="2">
    <location>
        <begin position="514"/>
        <end position="595"/>
    </location>
</feature>
<dbReference type="Pfam" id="PF02120">
    <property type="entry name" value="Flg_hook"/>
    <property type="match status" value="1"/>
</dbReference>
<dbReference type="PATRIC" id="fig|1197174.4.peg.2899"/>
<dbReference type="AlphaFoldDB" id="J1PZG3"/>
<protein>
    <recommendedName>
        <fullName evidence="2">Flagellar hook-length control protein-like C-terminal domain-containing protein</fullName>
    </recommendedName>
</protein>
<name>J1PZG3_9ALTE</name>
<feature type="region of interest" description="Disordered" evidence="1">
    <location>
        <begin position="393"/>
        <end position="435"/>
    </location>
</feature>
<feature type="region of interest" description="Disordered" evidence="1">
    <location>
        <begin position="183"/>
        <end position="204"/>
    </location>
</feature>
<dbReference type="InterPro" id="IPR052563">
    <property type="entry name" value="FliK"/>
</dbReference>
<dbReference type="EMBL" id="ALAB01000039">
    <property type="protein sequence ID" value="EJI84133.1"/>
    <property type="molecule type" value="Genomic_DNA"/>
</dbReference>
<dbReference type="CDD" id="cd17470">
    <property type="entry name" value="T3SS_Flik_C"/>
    <property type="match status" value="1"/>
</dbReference>
<dbReference type="InterPro" id="IPR038610">
    <property type="entry name" value="FliK-like_C_sf"/>
</dbReference>
<proteinExistence type="predicted"/>
<feature type="region of interest" description="Disordered" evidence="1">
    <location>
        <begin position="37"/>
        <end position="57"/>
    </location>
</feature>
<feature type="compositionally biased region" description="Basic and acidic residues" evidence="1">
    <location>
        <begin position="400"/>
        <end position="418"/>
    </location>
</feature>
<feature type="compositionally biased region" description="Low complexity" evidence="1">
    <location>
        <begin position="586"/>
        <end position="606"/>
    </location>
</feature>
<accession>J1PZG3</accession>
<dbReference type="InterPro" id="IPR021136">
    <property type="entry name" value="Flagellar_hook_control-like_C"/>
</dbReference>
<comment type="caution">
    <text evidence="3">The sequence shown here is derived from an EMBL/GenBank/DDBJ whole genome shotgun (WGS) entry which is preliminary data.</text>
</comment>
<sequence>MLLNPAESLAFSEVPGFATTAEAGYNGETTFARLLSDEQQQQLPQRQSVAAVPSQLASPEPVAEAELTPLPVPAVVAADPAGQSVAAAAESIPVELSDADIAVWSEISLPPVEPEPVAQQAAISWLGLIEQANQTSAQLDKKRFMAIQQQLMQHQVIEQQIGPVPESPLLPAEQAELIFSQQFDTTRQQSSSSPTTKVGTAQQLSEPVISAPAIAASATEPSGTEVEQETAQANLDPVLQLQAKSERTAVTQAAADLERTIMQPVVSAKAAGVTDGQADKAIVSTPTSAVPQTPLQPAIAPETTSAALLTPEQEVVELMQQMLPSQAAQQTAPLSSSKAVADPTVPVDKTPVEPVVVINDVAEVATLAVTAAPQAVSQSAAPLQAAVSRVAGTSPAAKGTAERHSKVDSETASRERSAGRNVSLTDAIPPVETSADKALPPISRLEVVLAANSASAVQVQAGNLAETTTQLQNRFEQQLIQQQKADAPVASPELSAKLKQLNLQQQDATLQLRERVHVMVRQNIQVAEIRLDPAELGQMQIRVNLQQEQASVQFIVQQQAAKELLEQQMPRLREMLQQQGIQLGEGQVQQQERQQTGQNSQGQQQGTELADTGDDAMPTQQIKVKLSERLVDYYA</sequence>
<reference evidence="3 4" key="1">
    <citation type="journal article" date="2012" name="J. Bacteriol.">
        <title>Genome Sequence of Pectin-Degrading Alishewanella aestuarii Strain B11T, Isolated from Tidal Flat Sediment.</title>
        <authorList>
            <person name="Jung J."/>
            <person name="Choi S."/>
            <person name="Chun J."/>
            <person name="Park W."/>
        </authorList>
    </citation>
    <scope>NUCLEOTIDE SEQUENCE [LARGE SCALE GENOMIC DNA]</scope>
    <source>
        <strain evidence="3 4">B11</strain>
    </source>
</reference>
<feature type="compositionally biased region" description="Low complexity" evidence="1">
    <location>
        <begin position="185"/>
        <end position="196"/>
    </location>
</feature>
<feature type="compositionally biased region" description="Polar residues" evidence="1">
    <location>
        <begin position="37"/>
        <end position="48"/>
    </location>
</feature>
<evidence type="ECO:0000313" key="4">
    <source>
        <dbReference type="Proteomes" id="UP000012043"/>
    </source>
</evidence>
<dbReference type="Proteomes" id="UP000012043">
    <property type="component" value="Unassembled WGS sequence"/>
</dbReference>
<keyword evidence="4" id="KW-1185">Reference proteome</keyword>
<evidence type="ECO:0000259" key="2">
    <source>
        <dbReference type="Pfam" id="PF02120"/>
    </source>
</evidence>
<dbReference type="Gene3D" id="3.30.750.140">
    <property type="match status" value="1"/>
</dbReference>
<gene>
    <name evidence="3" type="ORF">AEST_29670</name>
</gene>
<dbReference type="PANTHER" id="PTHR37533:SF2">
    <property type="entry name" value="FLAGELLAR HOOK-LENGTH CONTROL PROTEIN"/>
    <property type="match status" value="1"/>
</dbReference>
<feature type="region of interest" description="Disordered" evidence="1">
    <location>
        <begin position="586"/>
        <end position="621"/>
    </location>
</feature>
<evidence type="ECO:0000256" key="1">
    <source>
        <dbReference type="SAM" id="MobiDB-lite"/>
    </source>
</evidence>
<dbReference type="PANTHER" id="PTHR37533">
    <property type="entry name" value="FLAGELLAR HOOK-LENGTH CONTROL PROTEIN"/>
    <property type="match status" value="1"/>
</dbReference>
<evidence type="ECO:0000313" key="3">
    <source>
        <dbReference type="EMBL" id="EJI84133.1"/>
    </source>
</evidence>
<organism evidence="3 4">
    <name type="scientific">Alishewanella aestuarii B11</name>
    <dbReference type="NCBI Taxonomy" id="1197174"/>
    <lineage>
        <taxon>Bacteria</taxon>
        <taxon>Pseudomonadati</taxon>
        <taxon>Pseudomonadota</taxon>
        <taxon>Gammaproteobacteria</taxon>
        <taxon>Alteromonadales</taxon>
        <taxon>Alteromonadaceae</taxon>
        <taxon>Alishewanella</taxon>
    </lineage>
</organism>